<dbReference type="Proteomes" id="UP001140949">
    <property type="component" value="Unassembled WGS sequence"/>
</dbReference>
<evidence type="ECO:0000313" key="2">
    <source>
        <dbReference type="EMBL" id="KAJ6848495.1"/>
    </source>
</evidence>
<dbReference type="InterPro" id="IPR036561">
    <property type="entry name" value="MAM33_sf"/>
</dbReference>
<comment type="caution">
    <text evidence="2">The sequence shown here is derived from an EMBL/GenBank/DDBJ whole genome shotgun (WGS) entry which is preliminary data.</text>
</comment>
<keyword evidence="3" id="KW-1185">Reference proteome</keyword>
<dbReference type="PANTHER" id="PTHR10826:SF41">
    <property type="entry name" value="MITOCHONDRIAL GLYCOPROTEIN FAMILY PROTEIN"/>
    <property type="match status" value="1"/>
</dbReference>
<reference evidence="2" key="1">
    <citation type="journal article" date="2023" name="GigaByte">
        <title>Genome assembly of the bearded iris, Iris pallida Lam.</title>
        <authorList>
            <person name="Bruccoleri R.E."/>
            <person name="Oakeley E.J."/>
            <person name="Faust A.M.E."/>
            <person name="Altorfer M."/>
            <person name="Dessus-Babus S."/>
            <person name="Burckhardt D."/>
            <person name="Oertli M."/>
            <person name="Naumann U."/>
            <person name="Petersen F."/>
            <person name="Wong J."/>
        </authorList>
    </citation>
    <scope>NUCLEOTIDE SEQUENCE</scope>
    <source>
        <strain evidence="2">GSM-AAB239-AS_SAM_17_03QT</strain>
    </source>
</reference>
<accession>A0AAX6I7T3</accession>
<organism evidence="2 3">
    <name type="scientific">Iris pallida</name>
    <name type="common">Sweet iris</name>
    <dbReference type="NCBI Taxonomy" id="29817"/>
    <lineage>
        <taxon>Eukaryota</taxon>
        <taxon>Viridiplantae</taxon>
        <taxon>Streptophyta</taxon>
        <taxon>Embryophyta</taxon>
        <taxon>Tracheophyta</taxon>
        <taxon>Spermatophyta</taxon>
        <taxon>Magnoliopsida</taxon>
        <taxon>Liliopsida</taxon>
        <taxon>Asparagales</taxon>
        <taxon>Iridaceae</taxon>
        <taxon>Iridoideae</taxon>
        <taxon>Irideae</taxon>
        <taxon>Iris</taxon>
    </lineage>
</organism>
<dbReference type="GO" id="GO:0005759">
    <property type="term" value="C:mitochondrial matrix"/>
    <property type="evidence" value="ECO:0007669"/>
    <property type="project" value="InterPro"/>
</dbReference>
<gene>
    <name evidence="2" type="ORF">M6B38_274760</name>
</gene>
<reference evidence="2" key="2">
    <citation type="submission" date="2023-04" db="EMBL/GenBank/DDBJ databases">
        <authorList>
            <person name="Bruccoleri R.E."/>
            <person name="Oakeley E.J."/>
            <person name="Faust A.-M."/>
            <person name="Dessus-Babus S."/>
            <person name="Altorfer M."/>
            <person name="Burckhardt D."/>
            <person name="Oertli M."/>
            <person name="Naumann U."/>
            <person name="Petersen F."/>
            <person name="Wong J."/>
        </authorList>
    </citation>
    <scope>NUCLEOTIDE SEQUENCE</scope>
    <source>
        <strain evidence="2">GSM-AAB239-AS_SAM_17_03QT</strain>
        <tissue evidence="2">Leaf</tissue>
    </source>
</reference>
<dbReference type="AlphaFoldDB" id="A0AAX6I7T3"/>
<dbReference type="Gene3D" id="3.10.280.10">
    <property type="entry name" value="Mitochondrial glycoprotein"/>
    <property type="match status" value="1"/>
</dbReference>
<feature type="compositionally biased region" description="Polar residues" evidence="1">
    <location>
        <begin position="161"/>
        <end position="170"/>
    </location>
</feature>
<dbReference type="Pfam" id="PF02330">
    <property type="entry name" value="MAM33"/>
    <property type="match status" value="1"/>
</dbReference>
<dbReference type="EMBL" id="JANAVB010004599">
    <property type="protein sequence ID" value="KAJ6848495.1"/>
    <property type="molecule type" value="Genomic_DNA"/>
</dbReference>
<sequence length="269" mass="30056">MAFFAVIRRASSSAVHLAARAAGRPSHVQSFGRVMSKQTLVSGREGVLLPHVASSSFSSSAIATKPTSDVSLLKVIDAEIKCAEECDDHDRVEGIPERFPFDIQDEKGMNIITLKRTYQDEYIEVVVSMPSLVTGDEPEDTKEANHQDDEDGGDEDDAEKPTQSSIPITVNISKGDGPSLEFSCTAYPDEVVIDAMSVREIKGSDEEMIAYEGPDFNDLDENLQKAFHKYLELRGISAMTTNFLHEYMINKDSREYLFWLKNLKQFFEK</sequence>
<name>A0AAX6I7T3_IRIPA</name>
<dbReference type="PANTHER" id="PTHR10826">
    <property type="entry name" value="COMPLEMENT COMPONENT 1"/>
    <property type="match status" value="1"/>
</dbReference>
<dbReference type="FunFam" id="3.10.280.10:FF:000002">
    <property type="entry name" value="Mitochondrial glycoprotein family protein"/>
    <property type="match status" value="1"/>
</dbReference>
<evidence type="ECO:0000256" key="1">
    <source>
        <dbReference type="SAM" id="MobiDB-lite"/>
    </source>
</evidence>
<protein>
    <submittedName>
        <fullName evidence="2">Mitochondrial glycoprotein</fullName>
    </submittedName>
</protein>
<feature type="region of interest" description="Disordered" evidence="1">
    <location>
        <begin position="131"/>
        <end position="170"/>
    </location>
</feature>
<feature type="compositionally biased region" description="Acidic residues" evidence="1">
    <location>
        <begin position="148"/>
        <end position="158"/>
    </location>
</feature>
<proteinExistence type="predicted"/>
<dbReference type="SUPFAM" id="SSF54529">
    <property type="entry name" value="Mitochondrial glycoprotein MAM33-like"/>
    <property type="match status" value="1"/>
</dbReference>
<evidence type="ECO:0000313" key="3">
    <source>
        <dbReference type="Proteomes" id="UP001140949"/>
    </source>
</evidence>
<dbReference type="InterPro" id="IPR003428">
    <property type="entry name" value="MAM33"/>
</dbReference>